<protein>
    <submittedName>
        <fullName evidence="5">Gametocyte-specific factor 1</fullName>
    </submittedName>
</protein>
<reference evidence="5 6" key="1">
    <citation type="journal article" date="2010" name="Science">
        <title>Genomic comparison of the ants Camponotus floridanus and Harpegnathos saltator.</title>
        <authorList>
            <person name="Bonasio R."/>
            <person name="Zhang G."/>
            <person name="Ye C."/>
            <person name="Mutti N.S."/>
            <person name="Fang X."/>
            <person name="Qin N."/>
            <person name="Donahue G."/>
            <person name="Yang P."/>
            <person name="Li Q."/>
            <person name="Li C."/>
            <person name="Zhang P."/>
            <person name="Huang Z."/>
            <person name="Berger S.L."/>
            <person name="Reinberg D."/>
            <person name="Wang J."/>
            <person name="Liebig J."/>
        </authorList>
    </citation>
    <scope>NUCLEOTIDE SEQUENCE [LARGE SCALE GENOMIC DNA]</scope>
    <source>
        <strain evidence="6">C129</strain>
    </source>
</reference>
<evidence type="ECO:0000259" key="4">
    <source>
        <dbReference type="PROSITE" id="PS51800"/>
    </source>
</evidence>
<keyword evidence="3" id="KW-0862">Zinc</keyword>
<dbReference type="GO" id="GO:0008270">
    <property type="term" value="F:zinc ion binding"/>
    <property type="evidence" value="ECO:0007669"/>
    <property type="project" value="UniProtKB-KW"/>
</dbReference>
<sequence length="186" mass="21734">MFSSDSDVVRCPYNKHHTVPRLKFQRHLVKCEKNYPPDYKVLCPYNATHRLSKSEIEEHINTCPMRNTVEASYIPPRTYDMLSEKYKYTSEINSDVFSESQEEMENLSKISFNSKLRNQTNGFIKGHVESFINTMNIGQSSLMHRYDNLNDEAIGDDMESIASSIGQGRMSNTDYHRRFKMREGKK</sequence>
<evidence type="ECO:0000256" key="1">
    <source>
        <dbReference type="ARBA" id="ARBA00022723"/>
    </source>
</evidence>
<dbReference type="SUPFAM" id="SSF57667">
    <property type="entry name" value="beta-beta-alpha zinc fingers"/>
    <property type="match status" value="1"/>
</dbReference>
<dbReference type="InterPro" id="IPR051591">
    <property type="entry name" value="UPF0224_FAM112_RNA_Proc"/>
</dbReference>
<dbReference type="EMBL" id="GL443520">
    <property type="protein sequence ID" value="EFN61957.1"/>
    <property type="molecule type" value="Genomic_DNA"/>
</dbReference>
<dbReference type="PROSITE" id="PS51800">
    <property type="entry name" value="ZF_CHHC_U11_48K"/>
    <property type="match status" value="2"/>
</dbReference>
<dbReference type="PANTHER" id="PTHR21402:SF5">
    <property type="entry name" value="GAMETOCYTE SPECIFIC FACTOR 1"/>
    <property type="match status" value="1"/>
</dbReference>
<dbReference type="OMA" id="FINTMNI"/>
<accession>E2AX74</accession>
<proteinExistence type="predicted"/>
<evidence type="ECO:0000313" key="5">
    <source>
        <dbReference type="EMBL" id="EFN61957.1"/>
    </source>
</evidence>
<evidence type="ECO:0000313" key="6">
    <source>
        <dbReference type="Proteomes" id="UP000000311"/>
    </source>
</evidence>
<dbReference type="InParanoid" id="E2AX74"/>
<dbReference type="OrthoDB" id="10069248at2759"/>
<evidence type="ECO:0000256" key="3">
    <source>
        <dbReference type="ARBA" id="ARBA00022833"/>
    </source>
</evidence>
<keyword evidence="6" id="KW-1185">Reference proteome</keyword>
<dbReference type="Proteomes" id="UP000000311">
    <property type="component" value="Unassembled WGS sequence"/>
</dbReference>
<dbReference type="PANTHER" id="PTHR21402">
    <property type="entry name" value="GAMETOCYTE SPECIFIC FACTOR 1-RELATED"/>
    <property type="match status" value="1"/>
</dbReference>
<keyword evidence="1" id="KW-0479">Metal-binding</keyword>
<dbReference type="KEGG" id="cfo:105256949"/>
<feature type="domain" description="CHHC U11-48K-type" evidence="4">
    <location>
        <begin position="8"/>
        <end position="35"/>
    </location>
</feature>
<dbReference type="InterPro" id="IPR036236">
    <property type="entry name" value="Znf_C2H2_sf"/>
</dbReference>
<feature type="domain" description="CHHC U11-48K-type" evidence="4">
    <location>
        <begin position="40"/>
        <end position="67"/>
    </location>
</feature>
<dbReference type="AlphaFoldDB" id="E2AX74"/>
<dbReference type="Pfam" id="PF05253">
    <property type="entry name" value="zf-U11-48K"/>
    <property type="match status" value="2"/>
</dbReference>
<organism evidence="6">
    <name type="scientific">Camponotus floridanus</name>
    <name type="common">Florida carpenter ant</name>
    <dbReference type="NCBI Taxonomy" id="104421"/>
    <lineage>
        <taxon>Eukaryota</taxon>
        <taxon>Metazoa</taxon>
        <taxon>Ecdysozoa</taxon>
        <taxon>Arthropoda</taxon>
        <taxon>Hexapoda</taxon>
        <taxon>Insecta</taxon>
        <taxon>Pterygota</taxon>
        <taxon>Neoptera</taxon>
        <taxon>Endopterygota</taxon>
        <taxon>Hymenoptera</taxon>
        <taxon>Apocrita</taxon>
        <taxon>Aculeata</taxon>
        <taxon>Formicoidea</taxon>
        <taxon>Formicidae</taxon>
        <taxon>Formicinae</taxon>
        <taxon>Camponotus</taxon>
    </lineage>
</organism>
<evidence type="ECO:0000256" key="2">
    <source>
        <dbReference type="ARBA" id="ARBA00022771"/>
    </source>
</evidence>
<name>E2AX74_CAMFO</name>
<gene>
    <name evidence="5" type="ORF">EAG_01709</name>
</gene>
<keyword evidence="2" id="KW-0863">Zinc-finger</keyword>
<dbReference type="InterPro" id="IPR022776">
    <property type="entry name" value="TRM13/UPF0224_CHHC_Znf_dom"/>
</dbReference>